<feature type="region of interest" description="Disordered" evidence="2">
    <location>
        <begin position="339"/>
        <end position="363"/>
    </location>
</feature>
<feature type="region of interest" description="Disordered" evidence="2">
    <location>
        <begin position="1"/>
        <end position="34"/>
    </location>
</feature>
<name>A0AAD3HHN1_9CHLO</name>
<feature type="compositionally biased region" description="Gly residues" evidence="2">
    <location>
        <begin position="98"/>
        <end position="107"/>
    </location>
</feature>
<evidence type="ECO:0000313" key="4">
    <source>
        <dbReference type="Proteomes" id="UP001054857"/>
    </source>
</evidence>
<protein>
    <submittedName>
        <fullName evidence="3">Uncharacterized protein</fullName>
    </submittedName>
</protein>
<feature type="compositionally biased region" description="Basic residues" evidence="2">
    <location>
        <begin position="78"/>
        <end position="90"/>
    </location>
</feature>
<evidence type="ECO:0000256" key="1">
    <source>
        <dbReference type="SAM" id="Coils"/>
    </source>
</evidence>
<organism evidence="3 4">
    <name type="scientific">Astrephomene gubernaculifera</name>
    <dbReference type="NCBI Taxonomy" id="47775"/>
    <lineage>
        <taxon>Eukaryota</taxon>
        <taxon>Viridiplantae</taxon>
        <taxon>Chlorophyta</taxon>
        <taxon>core chlorophytes</taxon>
        <taxon>Chlorophyceae</taxon>
        <taxon>CS clade</taxon>
        <taxon>Chlamydomonadales</taxon>
        <taxon>Astrephomenaceae</taxon>
        <taxon>Astrephomene</taxon>
    </lineage>
</organism>
<reference evidence="3 4" key="1">
    <citation type="journal article" date="2021" name="Sci. Rep.">
        <title>Genome sequencing of the multicellular alga Astrephomene provides insights into convergent evolution of germ-soma differentiation.</title>
        <authorList>
            <person name="Yamashita S."/>
            <person name="Yamamoto K."/>
            <person name="Matsuzaki R."/>
            <person name="Suzuki S."/>
            <person name="Yamaguchi H."/>
            <person name="Hirooka S."/>
            <person name="Minakuchi Y."/>
            <person name="Miyagishima S."/>
            <person name="Kawachi M."/>
            <person name="Toyoda A."/>
            <person name="Nozaki H."/>
        </authorList>
    </citation>
    <scope>NUCLEOTIDE SEQUENCE [LARGE SCALE GENOMIC DNA]</scope>
    <source>
        <strain evidence="3 4">NIES-4017</strain>
    </source>
</reference>
<evidence type="ECO:0000256" key="2">
    <source>
        <dbReference type="SAM" id="MobiDB-lite"/>
    </source>
</evidence>
<evidence type="ECO:0000313" key="3">
    <source>
        <dbReference type="EMBL" id="GFR41674.1"/>
    </source>
</evidence>
<dbReference type="EMBL" id="BMAR01000002">
    <property type="protein sequence ID" value="GFR41674.1"/>
    <property type="molecule type" value="Genomic_DNA"/>
</dbReference>
<feature type="coiled-coil region" evidence="1">
    <location>
        <begin position="581"/>
        <end position="711"/>
    </location>
</feature>
<feature type="region of interest" description="Disordered" evidence="2">
    <location>
        <begin position="54"/>
        <end position="131"/>
    </location>
</feature>
<sequence length="933" mass="98120">MQRDDELDSLARSSFSFGGGHRSNRGSANMSQDAKTAAQLLKLQKLVESLVVRELERGGGSNPNEASDITPRPDASTRHHQRPQHLHQHHNGSVNTGGADGSGGGAHSSGSRKQPTHRDSSVSSATSSLDDSLASSARGLADAPARAYGSNGAVRHHALAPHAAAAAAAAAMRAPGFRSPGRLYGIGGGGSGPLDEGVHVQVATLQGQLAVLGEQLNSAYRAADGVTSPPRASAAATAAAAAAGMAALRSHAQGQMNGAAAAAAAVGVSGGGLFSEYGATQNYLTASMPQRPASSPPPAGSMTQRNPPQYLTSAAGMTGGSGMTTLTVGDFPGEATFGGGGAGGAGNGGGSGGATQAGAANRMRQLAAEERAVREASVREDERLRNWIQDLRTERRRLEDRLLDGDGSGVAAQQLRDDLEKQVLGLSRQRDQLAAELHELAVNKAANAQLAGQVEALEAALATEVERVARYKEVRPALEARLADVSGSLESLRQQHAAALEVLAQERDAALQKAKRASKRCSELELSLEGANADIRRLHEEIRSQAASLAEARASGEVMQATNQQMQTNMEAQARETATRLATVQAQLESSQSECAILRRQLEAAQQAAAGLREQLQEATSRVDALSQEREQLSCSVAEEQRGVAAARQQAESLGAQLKASEETRAEAARAASAQLEALRRQHALDLAATQKQYESQLAAAEKQYLLLQRQYDAGLASSDKAAEAAVALRRERDALWADTENLRAELDEVRKEKADVSAKLTALRTEVRATMEEVARDRDARVAAASGQTELLVREARAEADRRVAAVQQEYDNKLTGLREVSEKLRCEASEAQRQLDKYRHAIGRLKDQVRDLLLSRDAAERELAAEKAFNEELNRIVTAIRSEQQQQQQAGGLRAAGSGTGTGSGTGSALGIGLALGLGTRGLGSSHTPGR</sequence>
<feature type="coiled-coil region" evidence="1">
    <location>
        <begin position="740"/>
        <end position="767"/>
    </location>
</feature>
<dbReference type="AlphaFoldDB" id="A0AAD3HHN1"/>
<feature type="compositionally biased region" description="Low complexity" evidence="2">
    <location>
        <begin position="121"/>
        <end position="131"/>
    </location>
</feature>
<feature type="coiled-coil region" evidence="1">
    <location>
        <begin position="416"/>
        <end position="541"/>
    </location>
</feature>
<keyword evidence="1" id="KW-0175">Coiled coil</keyword>
<accession>A0AAD3HHN1</accession>
<feature type="coiled-coil region" evidence="1">
    <location>
        <begin position="816"/>
        <end position="878"/>
    </location>
</feature>
<feature type="region of interest" description="Disordered" evidence="2">
    <location>
        <begin position="288"/>
        <end position="308"/>
    </location>
</feature>
<dbReference type="PANTHER" id="PTHR43941:SF1">
    <property type="entry name" value="STRUCTURAL MAINTENANCE OF CHROMOSOMES PROTEIN 2"/>
    <property type="match status" value="1"/>
</dbReference>
<keyword evidence="4" id="KW-1185">Reference proteome</keyword>
<feature type="compositionally biased region" description="Gly residues" evidence="2">
    <location>
        <begin position="339"/>
        <end position="355"/>
    </location>
</feature>
<dbReference type="PANTHER" id="PTHR43941">
    <property type="entry name" value="STRUCTURAL MAINTENANCE OF CHROMOSOMES PROTEIN 2"/>
    <property type="match status" value="1"/>
</dbReference>
<dbReference type="Proteomes" id="UP001054857">
    <property type="component" value="Unassembled WGS sequence"/>
</dbReference>
<gene>
    <name evidence="3" type="ORF">Agub_g2419</name>
</gene>
<proteinExistence type="predicted"/>
<comment type="caution">
    <text evidence="3">The sequence shown here is derived from an EMBL/GenBank/DDBJ whole genome shotgun (WGS) entry which is preliminary data.</text>
</comment>